<dbReference type="PANTHER" id="PTHR43245">
    <property type="entry name" value="BIFUNCTIONAL POLYMYXIN RESISTANCE PROTEIN ARNA"/>
    <property type="match status" value="1"/>
</dbReference>
<name>A0A087S316_9ARCH</name>
<reference evidence="2 3" key="1">
    <citation type="submission" date="2014-06" db="EMBL/GenBank/DDBJ databases">
        <authorList>
            <person name="Ngugi D.K."/>
            <person name="Blom J."/>
            <person name="Alam I."/>
            <person name="Rashid M."/>
            <person name="Baalawi W."/>
            <person name="Zhang G."/>
            <person name="Hikmawan T."/>
            <person name="Guan Y."/>
            <person name="Antunes A."/>
            <person name="Siam R."/>
            <person name="El-Dorry H."/>
            <person name="Bajic V."/>
            <person name="Stingl U."/>
        </authorList>
    </citation>
    <scope>NUCLEOTIDE SEQUENCE [LARGE SCALE GENOMIC DNA]</scope>
    <source>
        <strain evidence="2">SCGC AAA799-P11</strain>
    </source>
</reference>
<dbReference type="Proteomes" id="UP000029387">
    <property type="component" value="Unassembled WGS sequence"/>
</dbReference>
<comment type="caution">
    <text evidence="2">The sequence shown here is derived from an EMBL/GenBank/DDBJ whole genome shotgun (WGS) entry which is preliminary data.</text>
</comment>
<dbReference type="SUPFAM" id="SSF51735">
    <property type="entry name" value="NAD(P)-binding Rossmann-fold domains"/>
    <property type="match status" value="1"/>
</dbReference>
<organism evidence="2 3">
    <name type="scientific">Marine Group I thaumarchaeote SCGC AAA799-P11</name>
    <dbReference type="NCBI Taxonomy" id="1502295"/>
    <lineage>
        <taxon>Archaea</taxon>
        <taxon>Nitrososphaerota</taxon>
        <taxon>Marine Group I</taxon>
    </lineage>
</organism>
<feature type="domain" description="NAD-dependent epimerase/dehydratase" evidence="1">
    <location>
        <begin position="6"/>
        <end position="234"/>
    </location>
</feature>
<dbReference type="GO" id="GO:0003978">
    <property type="term" value="F:UDP-glucose 4-epimerase activity"/>
    <property type="evidence" value="ECO:0007669"/>
    <property type="project" value="UniProtKB-EC"/>
</dbReference>
<gene>
    <name evidence="2" type="primary">galE</name>
    <name evidence="2" type="ORF">AAA799P11_00191</name>
</gene>
<keyword evidence="2" id="KW-0413">Isomerase</keyword>
<dbReference type="InterPro" id="IPR001509">
    <property type="entry name" value="Epimerase_deHydtase"/>
</dbReference>
<keyword evidence="3" id="KW-1185">Reference proteome</keyword>
<dbReference type="CDD" id="cd08946">
    <property type="entry name" value="SDR_e"/>
    <property type="match status" value="1"/>
</dbReference>
<protein>
    <submittedName>
        <fullName evidence="2">UDP-glucose 4-epimerase protein</fullName>
        <ecNumber evidence="2">5.1.3.2</ecNumber>
    </submittedName>
</protein>
<evidence type="ECO:0000313" key="3">
    <source>
        <dbReference type="Proteomes" id="UP000029387"/>
    </source>
</evidence>
<evidence type="ECO:0000313" key="2">
    <source>
        <dbReference type="EMBL" id="KFM20120.1"/>
    </source>
</evidence>
<dbReference type="AlphaFoldDB" id="A0A087S316"/>
<dbReference type="InterPro" id="IPR050177">
    <property type="entry name" value="Lipid_A_modif_metabolic_enz"/>
</dbReference>
<dbReference type="PANTHER" id="PTHR43245:SF23">
    <property type="entry name" value="NAD(P)-BINDING DOMAIN-CONTAINING PROTEIN"/>
    <property type="match status" value="1"/>
</dbReference>
<dbReference type="EC" id="5.1.3.2" evidence="2"/>
<accession>A0A087S316</accession>
<evidence type="ECO:0000259" key="1">
    <source>
        <dbReference type="Pfam" id="PF01370"/>
    </source>
</evidence>
<dbReference type="Pfam" id="PF01370">
    <property type="entry name" value="Epimerase"/>
    <property type="match status" value="1"/>
</dbReference>
<proteinExistence type="predicted"/>
<dbReference type="EMBL" id="JOSZ01000002">
    <property type="protein sequence ID" value="KFM20120.1"/>
    <property type="molecule type" value="Genomic_DNA"/>
</dbReference>
<sequence length="305" mass="34555">MKRLRILVVGGGGYIGTLLVTELIKNKFHVRCFDRFSSSETLSRLKLNKDLEIIVGKIQDIDSEKFLDIDIVIDLIAITKDLNGNENEIIQINRNARMKIIEMSKKKGASQYIRISSSNVYAGSIGINNEKQIPSPKTLYSKINLELDKYAISLNDEKFGVTILRLASIFGDSPRMRWDQSINNMIKEFYINGKINVKSKSSKRPFLHIKDAIRAIILVIQSKKESAGEIFNVGSNDMNYSMEEVANEIGGKENVTLHDSKDENSFTMDCIKIKNKLGFEKKYDLGYGINEISNKLKQEKTNSLS</sequence>
<dbReference type="Gene3D" id="3.40.50.720">
    <property type="entry name" value="NAD(P)-binding Rossmann-like Domain"/>
    <property type="match status" value="1"/>
</dbReference>
<dbReference type="InterPro" id="IPR036291">
    <property type="entry name" value="NAD(P)-bd_dom_sf"/>
</dbReference>